<dbReference type="PANTHER" id="PTHR43547:SF2">
    <property type="entry name" value="HYBRID SIGNAL TRANSDUCTION HISTIDINE KINASE C"/>
    <property type="match status" value="1"/>
</dbReference>
<feature type="compositionally biased region" description="Basic and acidic residues" evidence="8">
    <location>
        <begin position="589"/>
        <end position="598"/>
    </location>
</feature>
<proteinExistence type="predicted"/>
<dbReference type="SUPFAM" id="SSF55781">
    <property type="entry name" value="GAF domain-like"/>
    <property type="match status" value="3"/>
</dbReference>
<dbReference type="SUPFAM" id="SSF52172">
    <property type="entry name" value="CheY-like"/>
    <property type="match status" value="1"/>
</dbReference>
<feature type="modified residue" description="4-aspartylphosphate" evidence="6">
    <location>
        <position position="648"/>
    </location>
</feature>
<reference evidence="11" key="1">
    <citation type="journal article" date="2014" name="Int. J. Syst. Evol. Microbiol.">
        <title>Complete genome sequence of Corynebacterium casei LMG S-19264T (=DSM 44701T), isolated from a smear-ripened cheese.</title>
        <authorList>
            <consortium name="US DOE Joint Genome Institute (JGI-PGF)"/>
            <person name="Walter F."/>
            <person name="Albersmeier A."/>
            <person name="Kalinowski J."/>
            <person name="Ruckert C."/>
        </authorList>
    </citation>
    <scope>NUCLEOTIDE SEQUENCE</scope>
    <source>
        <strain evidence="11">JCM 31311</strain>
    </source>
</reference>
<dbReference type="Gene3D" id="3.30.450.20">
    <property type="entry name" value="PAS domain"/>
    <property type="match status" value="1"/>
</dbReference>
<organism evidence="11 12">
    <name type="scientific">Deinococcus ruber</name>
    <dbReference type="NCBI Taxonomy" id="1848197"/>
    <lineage>
        <taxon>Bacteria</taxon>
        <taxon>Thermotogati</taxon>
        <taxon>Deinococcota</taxon>
        <taxon>Deinococci</taxon>
        <taxon>Deinococcales</taxon>
        <taxon>Deinococcaceae</taxon>
        <taxon>Deinococcus</taxon>
    </lineage>
</organism>
<protein>
    <recommendedName>
        <fullName evidence="2">histidine kinase</fullName>
        <ecNumber evidence="2">2.7.13.3</ecNumber>
    </recommendedName>
</protein>
<dbReference type="InterPro" id="IPR003594">
    <property type="entry name" value="HATPase_dom"/>
</dbReference>
<dbReference type="FunFam" id="3.30.565.10:FF:000006">
    <property type="entry name" value="Sensor histidine kinase WalK"/>
    <property type="match status" value="2"/>
</dbReference>
<feature type="region of interest" description="Disordered" evidence="8">
    <location>
        <begin position="546"/>
        <end position="598"/>
    </location>
</feature>
<dbReference type="InterPro" id="IPR003661">
    <property type="entry name" value="HisK_dim/P_dom"/>
</dbReference>
<sequence length="1331" mass="146309">MRALDWSRTPLGPPAQWPQSLKTIVRTMLTSRFAMWMAWGEDLTFFCNDAYLPTLGVKHTWALGERADVVWSEIWSDIGPRIRWVLQTGEATWDEGLLLFLERSGFREETYHTFSYSPVADDTGHVTGMLCVVAEESERVIGERRVRLLRDLGSRTSGVRTSAEVLQGLQELLASSPPDLPVALTYLTTDARQVPVLTLVSGLETQAGAGHEGSPLPPALQAVWEERHSLGTLPLDDLAAFGTPSGPWDRLPAQALALPLLSQGQDGPSGFLIAGLNPDRPLDDAYRGFLELFAGQLAAALAGAAAYEQQRTRAEALAEIDRAKTTFFSNVSHEFRTPLTLMLGPLEELLAHPDALDPAQLREVEVAHRNALRLLRLVNTMLDFTRIEAGRADAVYTPTDLAVLTADLASSFRSLVEDAGLRYDTDLSPLSEALYIDQSMWEKIVLNLLSNAFKFTFEGRIHLKLAETATHAVLYLSDTGTGIPAAELPRVFERFHRVEGARGRSFEGTGIGLALVKELVGLHGGEISVSSTVGVGTTFQVQLPKGTAHLPPGRVMQDAPRPARPGSPLLIAEASQWHTAPPERPAPAPHRDADPDRRPRLLVADDNADLLGYVTRLLADDYHIEAVSDGVAALRSALADPPDLVLSDVMMPALDGFGLLQALRADERTRQIPVILLSARAGEEARLSGMEAGADDYLTKPFSSRELRSRVAAHLELSRFRAEISQMERERNEELERRVIERTAALEERSAALDAFVRFTEAVGVTADSLTLAQEALDVLKASFGDASVAYYQEQDGLWKALRSSDDIAAALLEVITAGLSPNLPVFAEVLRTQSPVFADSWAVDGRPDHTQEYGTTSLYPLVVGQDIHAMLSVALRTAVVWSERDKAIVRAVGRGLNLALERAAVAAQLEAQNTELEARTRSLEGFAALTRDLSLESDPILLVRRAQELVLPLLPEGYAAYYEPDGPTWRLRSQYGDRGDDAFQQLVESGLPFESTQSLFIPWSSREAYYVDEYDQTTDGFGAYQMRRGALAGLPVMVNGQPYGIFGVALLKQRFWGITERTVLQTVARSLGLAIERALSVAQLAQRTRDLERSNAELEQFAYVASHDLQEPLRTVTSFSQLLTQRYAPQLDDKAQVYARHITQGTERMSQLIQDLLAYSRVASETAPMRTVALGGVVSRVLEDLQAPIEAAHARIVVDDLPHVHGDATQLRQVFQNLLANAVKFRSSERPLLIQIRARQHGNHVQIDVQDNGIGIEEAYFDKIFVIFQRLHPRSQYGGSGIGLSIARKIVERHGGLLWPSRNPEHGVTFSFTLPAGTGAGASRQTRQAP</sequence>
<dbReference type="SUPFAM" id="SSF47384">
    <property type="entry name" value="Homodimeric domain of signal transducing histidine kinase"/>
    <property type="match status" value="2"/>
</dbReference>
<dbReference type="SUPFAM" id="SSF55785">
    <property type="entry name" value="PYP-like sensor domain (PAS domain)"/>
    <property type="match status" value="1"/>
</dbReference>
<dbReference type="SUPFAM" id="SSF55874">
    <property type="entry name" value="ATPase domain of HSP90 chaperone/DNA topoisomerase II/histidine kinase"/>
    <property type="match status" value="2"/>
</dbReference>
<dbReference type="CDD" id="cd00082">
    <property type="entry name" value="HisKA"/>
    <property type="match status" value="2"/>
</dbReference>
<keyword evidence="3 6" id="KW-0597">Phosphoprotein</keyword>
<dbReference type="Gene3D" id="3.30.565.10">
    <property type="entry name" value="Histidine kinase-like ATPase, C-terminal domain"/>
    <property type="match status" value="2"/>
</dbReference>
<evidence type="ECO:0000256" key="2">
    <source>
        <dbReference type="ARBA" id="ARBA00012438"/>
    </source>
</evidence>
<comment type="caution">
    <text evidence="11">The sequence shown here is derived from an EMBL/GenBank/DDBJ whole genome shotgun (WGS) entry which is preliminary data.</text>
</comment>
<name>A0A918F6W0_9DEIO</name>
<dbReference type="InterPro" id="IPR011006">
    <property type="entry name" value="CheY-like_superfamily"/>
</dbReference>
<dbReference type="Gene3D" id="3.40.50.2300">
    <property type="match status" value="1"/>
</dbReference>
<evidence type="ECO:0000313" key="11">
    <source>
        <dbReference type="EMBL" id="GGR10776.1"/>
    </source>
</evidence>
<dbReference type="FunFam" id="1.10.287.130:FF:000045">
    <property type="entry name" value="Two-component system sensor histidine kinase/response regulator"/>
    <property type="match status" value="1"/>
</dbReference>
<dbReference type="InterPro" id="IPR005467">
    <property type="entry name" value="His_kinase_dom"/>
</dbReference>
<dbReference type="Pfam" id="PF00512">
    <property type="entry name" value="HisKA"/>
    <property type="match status" value="2"/>
</dbReference>
<accession>A0A918F6W0</accession>
<evidence type="ECO:0000256" key="7">
    <source>
        <dbReference type="SAM" id="Coils"/>
    </source>
</evidence>
<dbReference type="PANTHER" id="PTHR43547">
    <property type="entry name" value="TWO-COMPONENT HISTIDINE KINASE"/>
    <property type="match status" value="1"/>
</dbReference>
<dbReference type="PROSITE" id="PS50109">
    <property type="entry name" value="HIS_KIN"/>
    <property type="match status" value="2"/>
</dbReference>
<evidence type="ECO:0000256" key="4">
    <source>
        <dbReference type="ARBA" id="ARBA00022679"/>
    </source>
</evidence>
<dbReference type="CDD" id="cd16922">
    <property type="entry name" value="HATPase_EvgS-ArcB-TorS-like"/>
    <property type="match status" value="1"/>
</dbReference>
<dbReference type="InterPro" id="IPR036097">
    <property type="entry name" value="HisK_dim/P_sf"/>
</dbReference>
<dbReference type="Gene3D" id="1.10.287.130">
    <property type="match status" value="2"/>
</dbReference>
<feature type="coiled-coil region" evidence="7">
    <location>
        <begin position="710"/>
        <end position="737"/>
    </location>
</feature>
<evidence type="ECO:0000256" key="5">
    <source>
        <dbReference type="ARBA" id="ARBA00022777"/>
    </source>
</evidence>
<dbReference type="SMART" id="SM00388">
    <property type="entry name" value="HisKA"/>
    <property type="match status" value="2"/>
</dbReference>
<dbReference type="PRINTS" id="PR00344">
    <property type="entry name" value="BCTRLSENSOR"/>
</dbReference>
<dbReference type="Gene3D" id="3.30.450.40">
    <property type="match status" value="2"/>
</dbReference>
<dbReference type="Pfam" id="PF00072">
    <property type="entry name" value="Response_reg"/>
    <property type="match status" value="1"/>
</dbReference>
<dbReference type="Proteomes" id="UP000603865">
    <property type="component" value="Unassembled WGS sequence"/>
</dbReference>
<comment type="catalytic activity">
    <reaction evidence="1">
        <text>ATP + protein L-histidine = ADP + protein N-phospho-L-histidine.</text>
        <dbReference type="EC" id="2.7.13.3"/>
    </reaction>
</comment>
<dbReference type="PROSITE" id="PS50110">
    <property type="entry name" value="RESPONSE_REGULATORY"/>
    <property type="match status" value="1"/>
</dbReference>
<dbReference type="InterPro" id="IPR029016">
    <property type="entry name" value="GAF-like_dom_sf"/>
</dbReference>
<keyword evidence="4" id="KW-0808">Transferase</keyword>
<dbReference type="SMART" id="SM00448">
    <property type="entry name" value="REC"/>
    <property type="match status" value="1"/>
</dbReference>
<gene>
    <name evidence="11" type="ORF">GCM10008957_24390</name>
</gene>
<dbReference type="GO" id="GO:0000155">
    <property type="term" value="F:phosphorelay sensor kinase activity"/>
    <property type="evidence" value="ECO:0007669"/>
    <property type="project" value="InterPro"/>
</dbReference>
<dbReference type="SMART" id="SM00387">
    <property type="entry name" value="HATPase_c"/>
    <property type="match status" value="2"/>
</dbReference>
<dbReference type="EMBL" id="BMQL01000012">
    <property type="protein sequence ID" value="GGR10776.1"/>
    <property type="molecule type" value="Genomic_DNA"/>
</dbReference>
<evidence type="ECO:0000259" key="10">
    <source>
        <dbReference type="PROSITE" id="PS50110"/>
    </source>
</evidence>
<evidence type="ECO:0000313" key="12">
    <source>
        <dbReference type="Proteomes" id="UP000603865"/>
    </source>
</evidence>
<dbReference type="EC" id="2.7.13.3" evidence="2"/>
<keyword evidence="5" id="KW-0418">Kinase</keyword>
<evidence type="ECO:0000259" key="9">
    <source>
        <dbReference type="PROSITE" id="PS50109"/>
    </source>
</evidence>
<dbReference type="CDD" id="cd17574">
    <property type="entry name" value="REC_OmpR"/>
    <property type="match status" value="1"/>
</dbReference>
<evidence type="ECO:0000256" key="6">
    <source>
        <dbReference type="PROSITE-ProRule" id="PRU00169"/>
    </source>
</evidence>
<feature type="domain" description="Response regulatory" evidence="10">
    <location>
        <begin position="600"/>
        <end position="715"/>
    </location>
</feature>
<evidence type="ECO:0000256" key="3">
    <source>
        <dbReference type="ARBA" id="ARBA00022553"/>
    </source>
</evidence>
<feature type="domain" description="Histidine kinase" evidence="9">
    <location>
        <begin position="1105"/>
        <end position="1319"/>
    </location>
</feature>
<dbReference type="InterPro" id="IPR004358">
    <property type="entry name" value="Sig_transdc_His_kin-like_C"/>
</dbReference>
<dbReference type="InterPro" id="IPR001789">
    <property type="entry name" value="Sig_transdc_resp-reg_receiver"/>
</dbReference>
<dbReference type="InterPro" id="IPR035965">
    <property type="entry name" value="PAS-like_dom_sf"/>
</dbReference>
<dbReference type="InterPro" id="IPR036890">
    <property type="entry name" value="HATPase_C_sf"/>
</dbReference>
<keyword evidence="7" id="KW-0175">Coiled coil</keyword>
<dbReference type="Pfam" id="PF02518">
    <property type="entry name" value="HATPase_c"/>
    <property type="match status" value="2"/>
</dbReference>
<feature type="domain" description="Histidine kinase" evidence="9">
    <location>
        <begin position="330"/>
        <end position="547"/>
    </location>
</feature>
<evidence type="ECO:0000256" key="1">
    <source>
        <dbReference type="ARBA" id="ARBA00000085"/>
    </source>
</evidence>
<reference evidence="11" key="2">
    <citation type="submission" date="2020-09" db="EMBL/GenBank/DDBJ databases">
        <authorList>
            <person name="Sun Q."/>
            <person name="Ohkuma M."/>
        </authorList>
    </citation>
    <scope>NUCLEOTIDE SEQUENCE</scope>
    <source>
        <strain evidence="11">JCM 31311</strain>
    </source>
</reference>
<evidence type="ECO:0000256" key="8">
    <source>
        <dbReference type="SAM" id="MobiDB-lite"/>
    </source>
</evidence>
<keyword evidence="12" id="KW-1185">Reference proteome</keyword>